<keyword evidence="4" id="KW-1185">Reference proteome</keyword>
<keyword evidence="1" id="KW-0472">Membrane</keyword>
<keyword evidence="1" id="KW-0812">Transmembrane</keyword>
<proteinExistence type="predicted"/>
<sequence length="97" mass="10108">MKKSLMLAMVFGVAMMLPSLVFAGTGGEVEFGQVYQTISEWFRGTLGKTIALSALGVGLGMGVVRQSMMAVVLGIAMGIGIYYGPDVIDGIVSAVIM</sequence>
<keyword evidence="1" id="KW-1133">Transmembrane helix</keyword>
<evidence type="ECO:0000313" key="4">
    <source>
        <dbReference type="Proteomes" id="UP000192783"/>
    </source>
</evidence>
<dbReference type="RefSeq" id="WP_084059137.1">
    <property type="nucleotide sequence ID" value="NZ_FWXF01000036.1"/>
</dbReference>
<protein>
    <submittedName>
        <fullName evidence="3">Conjugal transfer pilus assembly protein TraA</fullName>
    </submittedName>
</protein>
<name>A0A1W1XX29_9BACT</name>
<dbReference type="NCBIfam" id="NF041281">
    <property type="entry name" value="TraA_gammapb"/>
    <property type="match status" value="1"/>
</dbReference>
<organism evidence="3 4">
    <name type="scientific">Desulfacinum hydrothermale DSM 13146</name>
    <dbReference type="NCBI Taxonomy" id="1121390"/>
    <lineage>
        <taxon>Bacteria</taxon>
        <taxon>Pseudomonadati</taxon>
        <taxon>Thermodesulfobacteriota</taxon>
        <taxon>Syntrophobacteria</taxon>
        <taxon>Syntrophobacterales</taxon>
        <taxon>Syntrophobacteraceae</taxon>
        <taxon>Desulfacinum</taxon>
    </lineage>
</organism>
<dbReference type="EMBL" id="FWXF01000036">
    <property type="protein sequence ID" value="SMC28486.1"/>
    <property type="molecule type" value="Genomic_DNA"/>
</dbReference>
<accession>A0A1W1XX29</accession>
<dbReference type="Proteomes" id="UP000192783">
    <property type="component" value="Unassembled WGS sequence"/>
</dbReference>
<feature type="transmembrane region" description="Helical" evidence="1">
    <location>
        <begin position="71"/>
        <end position="96"/>
    </location>
</feature>
<dbReference type="InterPro" id="IPR059173">
    <property type="entry name" value="TraA_dom"/>
</dbReference>
<keyword evidence="2" id="KW-0732">Signal</keyword>
<dbReference type="AlphaFoldDB" id="A0A1W1XX29"/>
<feature type="signal peptide" evidence="2">
    <location>
        <begin position="1"/>
        <end position="23"/>
    </location>
</feature>
<evidence type="ECO:0000256" key="1">
    <source>
        <dbReference type="SAM" id="Phobius"/>
    </source>
</evidence>
<dbReference type="OrthoDB" id="5679053at2"/>
<reference evidence="3 4" key="1">
    <citation type="submission" date="2017-04" db="EMBL/GenBank/DDBJ databases">
        <authorList>
            <person name="Afonso C.L."/>
            <person name="Miller P.J."/>
            <person name="Scott M.A."/>
            <person name="Spackman E."/>
            <person name="Goraichik I."/>
            <person name="Dimitrov K.M."/>
            <person name="Suarez D.L."/>
            <person name="Swayne D.E."/>
        </authorList>
    </citation>
    <scope>NUCLEOTIDE SEQUENCE [LARGE SCALE GENOMIC DNA]</scope>
    <source>
        <strain evidence="3 4">DSM 13146</strain>
    </source>
</reference>
<feature type="chain" id="PRO_5012348199" evidence="2">
    <location>
        <begin position="24"/>
        <end position="97"/>
    </location>
</feature>
<evidence type="ECO:0000313" key="3">
    <source>
        <dbReference type="EMBL" id="SMC28486.1"/>
    </source>
</evidence>
<gene>
    <name evidence="3" type="ORF">SAMN02746041_03268</name>
</gene>
<evidence type="ECO:0000256" key="2">
    <source>
        <dbReference type="SAM" id="SignalP"/>
    </source>
</evidence>
<feature type="transmembrane region" description="Helical" evidence="1">
    <location>
        <begin position="47"/>
        <end position="64"/>
    </location>
</feature>